<name>A0A418BAW3_9STRA</name>
<dbReference type="VEuPathDB" id="FungiDB:H310_13155"/>
<dbReference type="EMBL" id="QUSY01000003">
    <property type="protein sequence ID" value="RHY35370.1"/>
    <property type="molecule type" value="Genomic_DNA"/>
</dbReference>
<evidence type="ECO:0000313" key="2">
    <source>
        <dbReference type="Proteomes" id="UP000285060"/>
    </source>
</evidence>
<sequence length="80" mass="9159">MVIVYSDTVDWIRLRLRQKCVAVREKHPPLAPQDFKKTTKQKNKKILTNTGAYLAQASKMGVYGELINVLLVVIDVLMKM</sequence>
<keyword evidence="2" id="KW-1185">Reference proteome</keyword>
<reference evidence="1 2" key="1">
    <citation type="submission" date="2018-08" db="EMBL/GenBank/DDBJ databases">
        <title>Aphanomyces genome sequencing and annotation.</title>
        <authorList>
            <person name="Minardi D."/>
            <person name="Oidtmann B."/>
            <person name="Van Der Giezen M."/>
            <person name="Studholme D.J."/>
        </authorList>
    </citation>
    <scope>NUCLEOTIDE SEQUENCE [LARGE SCALE GENOMIC DNA]</scope>
    <source>
        <strain evidence="1 2">NJM0002</strain>
    </source>
</reference>
<dbReference type="AlphaFoldDB" id="A0A418BAW3"/>
<accession>A0A418BAW3</accession>
<dbReference type="Proteomes" id="UP000285060">
    <property type="component" value="Unassembled WGS sequence"/>
</dbReference>
<proteinExistence type="predicted"/>
<protein>
    <submittedName>
        <fullName evidence="1">Uncharacterized protein</fullName>
    </submittedName>
</protein>
<organism evidence="1 2">
    <name type="scientific">Aphanomyces invadans</name>
    <dbReference type="NCBI Taxonomy" id="157072"/>
    <lineage>
        <taxon>Eukaryota</taxon>
        <taxon>Sar</taxon>
        <taxon>Stramenopiles</taxon>
        <taxon>Oomycota</taxon>
        <taxon>Saprolegniomycetes</taxon>
        <taxon>Saprolegniales</taxon>
        <taxon>Verrucalvaceae</taxon>
        <taxon>Aphanomyces</taxon>
    </lineage>
</organism>
<gene>
    <name evidence="1" type="ORF">DYB32_000118</name>
</gene>
<evidence type="ECO:0000313" key="1">
    <source>
        <dbReference type="EMBL" id="RHY35370.1"/>
    </source>
</evidence>
<comment type="caution">
    <text evidence="1">The sequence shown here is derived from an EMBL/GenBank/DDBJ whole genome shotgun (WGS) entry which is preliminary data.</text>
</comment>